<dbReference type="Gene3D" id="3.30.559.30">
    <property type="entry name" value="Nonribosomal peptide synthetase, condensation domain"/>
    <property type="match status" value="3"/>
</dbReference>
<dbReference type="PANTHER" id="PTHR45527:SF1">
    <property type="entry name" value="FATTY ACID SYNTHASE"/>
    <property type="match status" value="1"/>
</dbReference>
<dbReference type="Gene3D" id="3.30.300.30">
    <property type="match status" value="2"/>
</dbReference>
<dbReference type="InterPro" id="IPR023213">
    <property type="entry name" value="CAT-like_dom_sf"/>
</dbReference>
<dbReference type="GO" id="GO:0016874">
    <property type="term" value="F:ligase activity"/>
    <property type="evidence" value="ECO:0007669"/>
    <property type="project" value="UniProtKB-KW"/>
</dbReference>
<dbReference type="NCBIfam" id="TIGR01733">
    <property type="entry name" value="AA-adenyl-dom"/>
    <property type="match status" value="1"/>
</dbReference>
<reference evidence="6 7" key="1">
    <citation type="journal article" date="2016" name="Genome Biol. Evol.">
        <title>Divergent and convergent evolution of fungal pathogenicity.</title>
        <authorList>
            <person name="Shang Y."/>
            <person name="Xiao G."/>
            <person name="Zheng P."/>
            <person name="Cen K."/>
            <person name="Zhan S."/>
            <person name="Wang C."/>
        </authorList>
    </citation>
    <scope>NUCLEOTIDE SEQUENCE [LARGE SCALE GENOMIC DNA]</scope>
    <source>
        <strain evidence="6 7">RCEF 1005</strain>
    </source>
</reference>
<keyword evidence="7" id="KW-1185">Reference proteome</keyword>
<dbReference type="Proteomes" id="UP000076881">
    <property type="component" value="Unassembled WGS sequence"/>
</dbReference>
<dbReference type="Pfam" id="PF00501">
    <property type="entry name" value="AMP-binding"/>
    <property type="match status" value="2"/>
</dbReference>
<dbReference type="InterPro" id="IPR045851">
    <property type="entry name" value="AMP-bd_C_sf"/>
</dbReference>
<dbReference type="SUPFAM" id="SSF56801">
    <property type="entry name" value="Acetyl-CoA synthetase-like"/>
    <property type="match status" value="2"/>
</dbReference>
<evidence type="ECO:0000256" key="1">
    <source>
        <dbReference type="ARBA" id="ARBA00022450"/>
    </source>
</evidence>
<dbReference type="InterPro" id="IPR000873">
    <property type="entry name" value="AMP-dep_synth/lig_dom"/>
</dbReference>
<gene>
    <name evidence="6" type="ORF">LEL_09749</name>
</gene>
<dbReference type="PROSITE" id="PS00012">
    <property type="entry name" value="PHOSPHOPANTETHEINE"/>
    <property type="match status" value="1"/>
</dbReference>
<evidence type="ECO:0000259" key="5">
    <source>
        <dbReference type="PROSITE" id="PS50075"/>
    </source>
</evidence>
<dbReference type="GO" id="GO:0031177">
    <property type="term" value="F:phosphopantetheine binding"/>
    <property type="evidence" value="ECO:0007669"/>
    <property type="project" value="InterPro"/>
</dbReference>
<dbReference type="PROSITE" id="PS00455">
    <property type="entry name" value="AMP_BINDING"/>
    <property type="match status" value="2"/>
</dbReference>
<dbReference type="InterPro" id="IPR010071">
    <property type="entry name" value="AA_adenyl_dom"/>
</dbReference>
<dbReference type="SUPFAM" id="SSF52777">
    <property type="entry name" value="CoA-dependent acyltransferases"/>
    <property type="match status" value="5"/>
</dbReference>
<feature type="domain" description="Carrier" evidence="5">
    <location>
        <begin position="835"/>
        <end position="911"/>
    </location>
</feature>
<keyword evidence="2" id="KW-0597">Phosphoprotein</keyword>
<keyword evidence="1" id="KW-0596">Phosphopantetheine</keyword>
<evidence type="ECO:0000256" key="2">
    <source>
        <dbReference type="ARBA" id="ARBA00022553"/>
    </source>
</evidence>
<dbReference type="InterPro" id="IPR006162">
    <property type="entry name" value="Ppantetheine_attach_site"/>
</dbReference>
<evidence type="ECO:0000313" key="6">
    <source>
        <dbReference type="EMBL" id="OAA69933.1"/>
    </source>
</evidence>
<dbReference type="OrthoDB" id="416786at2759"/>
<dbReference type="Gene3D" id="3.30.559.10">
    <property type="entry name" value="Chloramphenicol acetyltransferase-like domain"/>
    <property type="match status" value="2"/>
</dbReference>
<dbReference type="GO" id="GO:0005737">
    <property type="term" value="C:cytoplasm"/>
    <property type="evidence" value="ECO:0007669"/>
    <property type="project" value="TreeGrafter"/>
</dbReference>
<dbReference type="EMBL" id="AZHF01000010">
    <property type="protein sequence ID" value="OAA69933.1"/>
    <property type="molecule type" value="Genomic_DNA"/>
</dbReference>
<dbReference type="GO" id="GO:0044550">
    <property type="term" value="P:secondary metabolite biosynthetic process"/>
    <property type="evidence" value="ECO:0007669"/>
    <property type="project" value="TreeGrafter"/>
</dbReference>
<dbReference type="FunFam" id="3.30.559.30:FF:000003">
    <property type="entry name" value="Nonribosomal peptide synthase SidD"/>
    <property type="match status" value="1"/>
</dbReference>
<dbReference type="Pfam" id="PF00550">
    <property type="entry name" value="PP-binding"/>
    <property type="match status" value="2"/>
</dbReference>
<dbReference type="SMART" id="SM00823">
    <property type="entry name" value="PKS_PP"/>
    <property type="match status" value="2"/>
</dbReference>
<evidence type="ECO:0000256" key="3">
    <source>
        <dbReference type="ARBA" id="ARBA00022598"/>
    </source>
</evidence>
<dbReference type="FunFam" id="3.30.300.30:FF:000015">
    <property type="entry name" value="Nonribosomal peptide synthase SidD"/>
    <property type="match status" value="2"/>
</dbReference>
<dbReference type="FunFam" id="1.10.1200.10:FF:000005">
    <property type="entry name" value="Nonribosomal peptide synthetase 1"/>
    <property type="match status" value="1"/>
</dbReference>
<dbReference type="Gene3D" id="3.40.50.12780">
    <property type="entry name" value="N-terminal domain of ligase-like"/>
    <property type="match status" value="2"/>
</dbReference>
<sequence>MPINSDPPSWYAAPQPPAVPGQLQLTRKSIAPQNEDPAAFWKQKLENAGNATAFPLERFAVSEHTSKRETTGCTLSSFPLPGRGSEGHSIASQIHTAWAILVAQERNATSVIVATSESGSGPIPRILNVDYSQSMTEILGDICNDATQISAYQTMTLDNIRQLPGVSSLELNTVVSVVSCASQADYENKIKEDALQSPFPLALQFSVHNFRLHVNAEYDTRFLSRQDMVRLLAQLDVVWNKLGDVSLQNTPLRDVEFCGQSDYAKILQWNSQKHTPVEDCIHWQFSKQAALQPESEAVSAWDGSFTYRRLDQITARLASQLRSMPKPVGPGITVPICFPKSAYAVIGMLAILRTGAAYTPIDPAHPRNRIVEILDQLDATTVLGSREYLQLFQETRASQMVEVSESIISLDDNASFAPVVAHLGEVQVKPSDACMILFTSGSTGKPKGIVLEHKSICKVFQEHGKASGLCKETRALQFSAHTYDVCHGEIFETLYWGGTVCVPSEEDRMSNISGFVNRHNVNWACLTPSVAGLLDPTQMPGLKTLGLGGEAVPGEVLRLWRDHVRIVLMYGPSECSIYTSAKDLETDADIGTLGIGRGCNLWIVSPQNHNQLMPIGAVGELVIEGPIVAREYLNNPELSEKAFMTGPQWEPERDSEHTSRYCKTGDLVRYDAYGAIRFVGRKDAMIKLRGQRLELGDVEQHLKVAFPMAKSAYPTVVEPKAFGSAKSLAAFILMDGQSDTPPAADEELQSAGIHSSMLSSDEWRSIVQEALKSLGASLPQHMIPSIFVPMHRLPLSPSMKTDQKKLQAIAAGWGAAQLATINASQSLQGPGQECESQSQDVCRMKELWAAALGRDASVIGADDHFLFIGGDSVQAMRLVRLARNAGYALNYKDVFAHPRLGDLAKHMASLMESALEVPQQSVVEPFSLFKTETDKKEAYELIASKLAIEQSRIQEVLPCSPLQEGLMASTLKHPGSYVARSTFRLRPEIDLEQFKAACELLASTMPILRTRILEIADYGLVQVVLDEGLQWIDIEEELLVGLGTPLSYFQLERPQADSHPTFIWTCHHALYDGHSMALLLSSLESLYSTKQLHFSPVPFSHYFNYVRDEGQKNEHEAFWKEQFGQAYAAPIFPRLAGPGEAPYADSVEKLSIGNIAWPKAKDATPATMIRTAWAIVQSQHAASQDVVFGAVSSGRQTLIEGADAIVAPTMTNVPVRIVLNSNDKVEDVLHQVQMQALDMTLHEHIGLQSIGRASPEAMQACKFQTLLIVQPALENDGTDSRLFQLQEAAGSHPLHRFTHEAKDFAFVFECQLQRDGVSLHVNFDSRFIADTLVRRILGQFDTVLRQLCNVHLHKETLGSLDLASAADTSTISSWNRSAGEPIMECVHNIIQAKAREHPDSPAIHAWDGKLTYGELDAKSTILARSMVSQSGPFTNEIVPLLFPKSKLVPLVTLAVMKAGGACVLLDTAQPVQRLQAIVKQISPRVLLCSDSELQRSRTLGSFTAFSIKDDAFADVESFQRIQLPKVNPQSLVYITFTSGSTGIPKGVKLSHSNVSSALHYQRDSIGYSATSRVYDFASYSFDISWSNILHTLAYGGCLCIPSLEERDNNLTESMQKFECNAVNLTDSVLSLLSPSDLPLMRTIISAGEVTKSETLLQWAGAARVHQIYGPAECTPLSTGQKTPVSSVKATMGRGLGFNTWIVDASGRRLAPIGAVGELWLQGPSVGQGYLNDAEKTNSCFTSKPPWLPCSTDGVPEWQGKCYRTGDLVRYGDKIDGTMEYVGRKDNQIKIRGQRVELGEIEHQIGRGLAALGQTKGTLIAVDVVTLKGSDDAALIAFASVAELQNERDQRSFVFALGQKLNSWLADVVPAHLIPVGYIPVETWPQTPTAKLDRIRLRAMGSQWSLKQMQPAAQEEFTSPAAAAPLTAAELRLRILWAIVLKVDATSIDAGDHFLRVGGDSIKAVKLVSAARSQGLVLSVAKILKNPKLQDMALVMTEGKDLAYKEPLPFSLLNMKTEDRQGLLGHVGPMLWFPVGCVKDIAPTTYTQALCADAAMRAPPQGCFVFHLDIPQQVPVSSVTAFAKKLWEQADVLRTVFVKSPLGELLQVVPDHTVAPDIETHELDESTSLEDAAEPVFASALLPPLREGANYIKFIILHGHGKPTRLGFRVSHAHFDGVSLTPILKCLAASLQGTDWPSIPKFVGLVGHVKKQDKKTMEYWKKYLKGSKPLLLPPPTGEASRVITLTKIIEKPPKISDFTSANIYLAACAEALARLHDTADINASVTVSGRTLLPAGLDNTIGPCLVQTPLRVVLPEASERTFQQTLDKVHQAQLDMLPAEIATSYDIYKACTNWPEQHRKMAYNVQFHNVLFPSIDLLGDGTQVELGVHGPTGVWDHSEEVWVIGRPVGDTWHIALSGNASNCTMQHLEQIGETVKSILAEA</sequence>
<proteinExistence type="inferred from homology"/>
<comment type="caution">
    <text evidence="6">The sequence shown here is derived from an EMBL/GenBank/DDBJ whole genome shotgun (WGS) entry which is preliminary data.</text>
</comment>
<dbReference type="CDD" id="cd05918">
    <property type="entry name" value="A_NRPS_SidN3_like"/>
    <property type="match status" value="2"/>
</dbReference>
<dbReference type="GO" id="GO:0043041">
    <property type="term" value="P:amino acid activation for nonribosomal peptide biosynthetic process"/>
    <property type="evidence" value="ECO:0007669"/>
    <property type="project" value="TreeGrafter"/>
</dbReference>
<evidence type="ECO:0000256" key="4">
    <source>
        <dbReference type="ARBA" id="ARBA00029454"/>
    </source>
</evidence>
<organism evidence="6 7">
    <name type="scientific">Akanthomyces lecanii RCEF 1005</name>
    <dbReference type="NCBI Taxonomy" id="1081108"/>
    <lineage>
        <taxon>Eukaryota</taxon>
        <taxon>Fungi</taxon>
        <taxon>Dikarya</taxon>
        <taxon>Ascomycota</taxon>
        <taxon>Pezizomycotina</taxon>
        <taxon>Sordariomycetes</taxon>
        <taxon>Hypocreomycetidae</taxon>
        <taxon>Hypocreales</taxon>
        <taxon>Cordycipitaceae</taxon>
        <taxon>Akanthomyces</taxon>
        <taxon>Cordyceps confragosa</taxon>
    </lineage>
</organism>
<feature type="domain" description="Carrier" evidence="5">
    <location>
        <begin position="1926"/>
        <end position="1999"/>
    </location>
</feature>
<dbReference type="InterPro" id="IPR009081">
    <property type="entry name" value="PP-bd_ACP"/>
</dbReference>
<name>A0A168BCH7_CORDF</name>
<dbReference type="PANTHER" id="PTHR45527">
    <property type="entry name" value="NONRIBOSOMAL PEPTIDE SYNTHETASE"/>
    <property type="match status" value="1"/>
</dbReference>
<dbReference type="InterPro" id="IPR020845">
    <property type="entry name" value="AMP-binding_CS"/>
</dbReference>
<dbReference type="InterPro" id="IPR020806">
    <property type="entry name" value="PKS_PP-bd"/>
</dbReference>
<dbReference type="InterPro" id="IPR001242">
    <property type="entry name" value="Condensation_dom"/>
</dbReference>
<comment type="similarity">
    <text evidence="4">Belongs to the NRP synthetase family.</text>
</comment>
<dbReference type="PROSITE" id="PS50075">
    <property type="entry name" value="CARRIER"/>
    <property type="match status" value="2"/>
</dbReference>
<dbReference type="InterPro" id="IPR042099">
    <property type="entry name" value="ANL_N_sf"/>
</dbReference>
<dbReference type="InterPro" id="IPR036736">
    <property type="entry name" value="ACP-like_sf"/>
</dbReference>
<dbReference type="Gene3D" id="1.10.1200.10">
    <property type="entry name" value="ACP-like"/>
    <property type="match status" value="2"/>
</dbReference>
<accession>A0A168BCH7</accession>
<dbReference type="Pfam" id="PF00668">
    <property type="entry name" value="Condensation"/>
    <property type="match status" value="2"/>
</dbReference>
<dbReference type="SUPFAM" id="SSF47336">
    <property type="entry name" value="ACP-like"/>
    <property type="match status" value="2"/>
</dbReference>
<evidence type="ECO:0000313" key="7">
    <source>
        <dbReference type="Proteomes" id="UP000076881"/>
    </source>
</evidence>
<dbReference type="STRING" id="1081108.A0A168BCH7"/>
<dbReference type="CDD" id="cd19545">
    <property type="entry name" value="FUM14_C_NRPS-like"/>
    <property type="match status" value="1"/>
</dbReference>
<protein>
    <submittedName>
        <fullName evidence="6">Non-ribosomal peptide synthetase</fullName>
    </submittedName>
</protein>
<keyword evidence="3" id="KW-0436">Ligase</keyword>